<evidence type="ECO:0000313" key="3">
    <source>
        <dbReference type="Proteomes" id="UP001460270"/>
    </source>
</evidence>
<sequence length="117" mass="13614">MAHWRLLTRLHASEDRSVLKSGRSNLRQLQLNTELRQTQELGKIYLQTLWKLASAIRDSTPVTRDMLLFSSHIKRKGRLFSEADSYLIQTAIRRSFPMRSGAESDVDRKSLYSSSFR</sequence>
<gene>
    <name evidence="2" type="ORF">WMY93_010121</name>
</gene>
<evidence type="ECO:0000256" key="1">
    <source>
        <dbReference type="SAM" id="MobiDB-lite"/>
    </source>
</evidence>
<protein>
    <submittedName>
        <fullName evidence="2">Uncharacterized protein</fullName>
    </submittedName>
</protein>
<name>A0AAW0PA64_9GOBI</name>
<keyword evidence="3" id="KW-1185">Reference proteome</keyword>
<feature type="region of interest" description="Disordered" evidence="1">
    <location>
        <begin position="98"/>
        <end position="117"/>
    </location>
</feature>
<evidence type="ECO:0000313" key="2">
    <source>
        <dbReference type="EMBL" id="KAK7918837.1"/>
    </source>
</evidence>
<reference evidence="3" key="1">
    <citation type="submission" date="2024-04" db="EMBL/GenBank/DDBJ databases">
        <title>Salinicola lusitanus LLJ914,a marine bacterium isolated from the Okinawa Trough.</title>
        <authorList>
            <person name="Li J."/>
        </authorList>
    </citation>
    <scope>NUCLEOTIDE SEQUENCE [LARGE SCALE GENOMIC DNA]</scope>
</reference>
<comment type="caution">
    <text evidence="2">The sequence shown here is derived from an EMBL/GenBank/DDBJ whole genome shotgun (WGS) entry which is preliminary data.</text>
</comment>
<dbReference type="EMBL" id="JBBPFD010000007">
    <property type="protein sequence ID" value="KAK7918837.1"/>
    <property type="molecule type" value="Genomic_DNA"/>
</dbReference>
<organism evidence="2 3">
    <name type="scientific">Mugilogobius chulae</name>
    <name type="common">yellowstripe goby</name>
    <dbReference type="NCBI Taxonomy" id="88201"/>
    <lineage>
        <taxon>Eukaryota</taxon>
        <taxon>Metazoa</taxon>
        <taxon>Chordata</taxon>
        <taxon>Craniata</taxon>
        <taxon>Vertebrata</taxon>
        <taxon>Euteleostomi</taxon>
        <taxon>Actinopterygii</taxon>
        <taxon>Neopterygii</taxon>
        <taxon>Teleostei</taxon>
        <taxon>Neoteleostei</taxon>
        <taxon>Acanthomorphata</taxon>
        <taxon>Gobiaria</taxon>
        <taxon>Gobiiformes</taxon>
        <taxon>Gobioidei</taxon>
        <taxon>Gobiidae</taxon>
        <taxon>Gobionellinae</taxon>
        <taxon>Mugilogobius</taxon>
    </lineage>
</organism>
<accession>A0AAW0PA64</accession>
<proteinExistence type="predicted"/>
<dbReference type="AlphaFoldDB" id="A0AAW0PA64"/>
<dbReference type="Proteomes" id="UP001460270">
    <property type="component" value="Unassembled WGS sequence"/>
</dbReference>